<sequence>MANATEPIAVLVTAQEKAMIAKMARDANLSMGEFLRRAAASFSPNDDEKMLERMIEQMMKTTVRACTAMDDALAFVDASNLRIKAMEAKRAAR</sequence>
<dbReference type="Pfam" id="PF21983">
    <property type="entry name" value="NikA-like"/>
    <property type="match status" value="1"/>
</dbReference>
<evidence type="ECO:0000313" key="1">
    <source>
        <dbReference type="EMBL" id="NMG42651.1"/>
    </source>
</evidence>
<reference evidence="1 2" key="1">
    <citation type="submission" date="2019-12" db="EMBL/GenBank/DDBJ databases">
        <title>Comparative genomics gives insights into the taxonomy of the Azoarcus-Aromatoleum group and reveals separate origins of nif in the plant-associated Azoarcus and non-plant-associated Aromatoleum sub-groups.</title>
        <authorList>
            <person name="Lafos M."/>
            <person name="Maluk M."/>
            <person name="Batista M."/>
            <person name="Junghare M."/>
            <person name="Carmona M."/>
            <person name="Faoro H."/>
            <person name="Cruz L.M."/>
            <person name="Battistoni F."/>
            <person name="De Souza E."/>
            <person name="Pedrosa F."/>
            <person name="Chen W.-M."/>
            <person name="Poole P.S."/>
            <person name="Dixon R.A."/>
            <person name="James E.K."/>
        </authorList>
    </citation>
    <scope>NUCLEOTIDE SEQUENCE [LARGE SCALE GENOMIC DNA]</scope>
    <source>
        <strain evidence="1 2">Td21</strain>
    </source>
</reference>
<dbReference type="EMBL" id="WTVN01000002">
    <property type="protein sequence ID" value="NMG42651.1"/>
    <property type="molecule type" value="Genomic_DNA"/>
</dbReference>
<evidence type="ECO:0000313" key="2">
    <source>
        <dbReference type="Proteomes" id="UP000623795"/>
    </source>
</evidence>
<name>A0ABX1PX06_9RHOO</name>
<gene>
    <name evidence="1" type="ORF">GPA22_02740</name>
</gene>
<dbReference type="RefSeq" id="WP_169254562.1">
    <property type="nucleotide sequence ID" value="NZ_WTVN01000002.1"/>
</dbReference>
<dbReference type="InterPro" id="IPR053842">
    <property type="entry name" value="NikA-like"/>
</dbReference>
<organism evidence="1 2">
    <name type="scientific">Aromatoleum toluvorans</name>
    <dbReference type="NCBI Taxonomy" id="92002"/>
    <lineage>
        <taxon>Bacteria</taxon>
        <taxon>Pseudomonadati</taxon>
        <taxon>Pseudomonadota</taxon>
        <taxon>Betaproteobacteria</taxon>
        <taxon>Rhodocyclales</taxon>
        <taxon>Rhodocyclaceae</taxon>
        <taxon>Aromatoleum</taxon>
    </lineage>
</organism>
<comment type="caution">
    <text evidence="1">The sequence shown here is derived from an EMBL/GenBank/DDBJ whole genome shotgun (WGS) entry which is preliminary data.</text>
</comment>
<evidence type="ECO:0008006" key="3">
    <source>
        <dbReference type="Google" id="ProtNLM"/>
    </source>
</evidence>
<dbReference type="Proteomes" id="UP000623795">
    <property type="component" value="Unassembled WGS sequence"/>
</dbReference>
<keyword evidence="2" id="KW-1185">Reference proteome</keyword>
<accession>A0ABX1PX06</accession>
<protein>
    <recommendedName>
        <fullName evidence="3">Ribbon-helix-helix protein CopG domain-containing protein</fullName>
    </recommendedName>
</protein>
<proteinExistence type="predicted"/>